<keyword evidence="9" id="KW-0498">Mitosis</keyword>
<dbReference type="EMBL" id="APWK03000034">
    <property type="protein sequence ID" value="PHH53927.1"/>
    <property type="molecule type" value="Genomic_DNA"/>
</dbReference>
<keyword evidence="7" id="KW-0132">Cell division</keyword>
<dbReference type="GO" id="GO:0008608">
    <property type="term" value="P:attachment of spindle microtubules to kinetochore"/>
    <property type="evidence" value="ECO:0007669"/>
    <property type="project" value="InterPro"/>
</dbReference>
<dbReference type="AlphaFoldDB" id="A0A2C5X7J6"/>
<evidence type="ECO:0000313" key="19">
    <source>
        <dbReference type="Proteomes" id="UP000222788"/>
    </source>
</evidence>
<evidence type="ECO:0000256" key="10">
    <source>
        <dbReference type="ARBA" id="ARBA00022829"/>
    </source>
</evidence>
<evidence type="ECO:0000256" key="12">
    <source>
        <dbReference type="ARBA" id="ARBA00023212"/>
    </source>
</evidence>
<evidence type="ECO:0000256" key="13">
    <source>
        <dbReference type="ARBA" id="ARBA00023242"/>
    </source>
</evidence>
<evidence type="ECO:0000256" key="5">
    <source>
        <dbReference type="ARBA" id="ARBA00022454"/>
    </source>
</evidence>
<evidence type="ECO:0000256" key="1">
    <source>
        <dbReference type="ARBA" id="ARBA00004123"/>
    </source>
</evidence>
<keyword evidence="11" id="KW-0995">Kinetochore</keyword>
<evidence type="ECO:0000256" key="2">
    <source>
        <dbReference type="ARBA" id="ARBA00004186"/>
    </source>
</evidence>
<evidence type="ECO:0000256" key="14">
    <source>
        <dbReference type="ARBA" id="ARBA00023306"/>
    </source>
</evidence>
<sequence>MDAPTNSMGSVPELTPLEQELSTILEDLAANPSTAILDGLRDLERKTSLVFTALKSSVYNIVLQQEMQQQEMQQRQDEMGHHMEMDTEMEWDEGTMQ</sequence>
<dbReference type="PANTHER" id="PTHR28017">
    <property type="entry name" value="DASH COMPLEX SUBUNIT DAD3"/>
    <property type="match status" value="1"/>
</dbReference>
<dbReference type="GO" id="GO:0051010">
    <property type="term" value="F:microtubule plus-end binding"/>
    <property type="evidence" value="ECO:0007669"/>
    <property type="project" value="TreeGrafter"/>
</dbReference>
<evidence type="ECO:0000256" key="6">
    <source>
        <dbReference type="ARBA" id="ARBA00022490"/>
    </source>
</evidence>
<comment type="similarity">
    <text evidence="4">Belongs to the DASH complex DAD3 family.</text>
</comment>
<gene>
    <name evidence="18" type="ORF">CFIMG_002862RAa</name>
</gene>
<keyword evidence="14" id="KW-0131">Cell cycle</keyword>
<evidence type="ECO:0000256" key="8">
    <source>
        <dbReference type="ARBA" id="ARBA00022701"/>
    </source>
</evidence>
<evidence type="ECO:0000256" key="4">
    <source>
        <dbReference type="ARBA" id="ARBA00006277"/>
    </source>
</evidence>
<dbReference type="PANTHER" id="PTHR28017:SF1">
    <property type="entry name" value="DASH COMPLEX SUBUNIT DAD3"/>
    <property type="match status" value="1"/>
</dbReference>
<keyword evidence="10" id="KW-0159">Chromosome partition</keyword>
<evidence type="ECO:0000256" key="17">
    <source>
        <dbReference type="ARBA" id="ARBA00044305"/>
    </source>
</evidence>
<dbReference type="InterPro" id="IPR013965">
    <property type="entry name" value="DASH_Dad3"/>
</dbReference>
<evidence type="ECO:0000256" key="7">
    <source>
        <dbReference type="ARBA" id="ARBA00022618"/>
    </source>
</evidence>
<keyword evidence="8" id="KW-0493">Microtubule</keyword>
<dbReference type="STRING" id="1035309.A0A2C5X7J6"/>
<comment type="caution">
    <text evidence="18">The sequence shown here is derived from an EMBL/GenBank/DDBJ whole genome shotgun (WGS) entry which is preliminary data.</text>
</comment>
<organism evidence="18 19">
    <name type="scientific">Ceratocystis fimbriata CBS 114723</name>
    <dbReference type="NCBI Taxonomy" id="1035309"/>
    <lineage>
        <taxon>Eukaryota</taxon>
        <taxon>Fungi</taxon>
        <taxon>Dikarya</taxon>
        <taxon>Ascomycota</taxon>
        <taxon>Pezizomycotina</taxon>
        <taxon>Sordariomycetes</taxon>
        <taxon>Hypocreomycetidae</taxon>
        <taxon>Microascales</taxon>
        <taxon>Ceratocystidaceae</taxon>
        <taxon>Ceratocystis</taxon>
    </lineage>
</organism>
<keyword evidence="12" id="KW-0206">Cytoskeleton</keyword>
<evidence type="ECO:0000256" key="15">
    <source>
        <dbReference type="ARBA" id="ARBA00023328"/>
    </source>
</evidence>
<dbReference type="GO" id="GO:0051301">
    <property type="term" value="P:cell division"/>
    <property type="evidence" value="ECO:0007669"/>
    <property type="project" value="UniProtKB-KW"/>
</dbReference>
<dbReference type="GO" id="GO:0072686">
    <property type="term" value="C:mitotic spindle"/>
    <property type="evidence" value="ECO:0007669"/>
    <property type="project" value="InterPro"/>
</dbReference>
<protein>
    <recommendedName>
        <fullName evidence="16">DASH complex subunit DAD3</fullName>
    </recommendedName>
    <alternativeName>
        <fullName evidence="17">Outer kinetochore protein DAD3</fullName>
    </alternativeName>
</protein>
<proteinExistence type="inferred from homology"/>
<dbReference type="Pfam" id="PF08656">
    <property type="entry name" value="DASH_Dad3"/>
    <property type="match status" value="1"/>
</dbReference>
<reference evidence="18 19" key="1">
    <citation type="journal article" date="2013" name="Fungal Biol.">
        <title>Analysis of microsatellite markers in the genome of the plant pathogen Ceratocystis fimbriata.</title>
        <authorList>
            <person name="Simpson M.C."/>
            <person name="Wilken P.M."/>
            <person name="Coetzee M.P."/>
            <person name="Wingfield M.J."/>
            <person name="Wingfield B.D."/>
        </authorList>
    </citation>
    <scope>NUCLEOTIDE SEQUENCE [LARGE SCALE GENOMIC DNA]</scope>
    <source>
        <strain evidence="18 19">CBS 114723</strain>
    </source>
</reference>
<reference evidence="18 19" key="2">
    <citation type="journal article" date="2013" name="IMA Fungus">
        <title>IMA Genome-F 1: Ceratocystis fimbriata: Draft nuclear genome sequence for the plant pathogen, Ceratocystis fimbriata.</title>
        <authorList>
            <person name="Wilken P.M."/>
            <person name="Steenkamp E.T."/>
            <person name="Wingfield M.J."/>
            <person name="de Beer Z.W."/>
            <person name="Wingfield B.D."/>
        </authorList>
    </citation>
    <scope>NUCLEOTIDE SEQUENCE [LARGE SCALE GENOMIC DNA]</scope>
    <source>
        <strain evidence="18 19">CBS 114723</strain>
    </source>
</reference>
<keyword evidence="6" id="KW-0963">Cytoplasm</keyword>
<keyword evidence="5" id="KW-0158">Chromosome</keyword>
<dbReference type="Proteomes" id="UP000222788">
    <property type="component" value="Unassembled WGS sequence"/>
</dbReference>
<comment type="subcellular location">
    <subcellularLocation>
        <location evidence="3">Chromosome</location>
        <location evidence="3">Centromere</location>
        <location evidence="3">Kinetochore</location>
    </subcellularLocation>
    <subcellularLocation>
        <location evidence="2">Cytoplasm</location>
        <location evidence="2">Cytoskeleton</location>
        <location evidence="2">Spindle</location>
    </subcellularLocation>
    <subcellularLocation>
        <location evidence="1">Nucleus</location>
    </subcellularLocation>
</comment>
<evidence type="ECO:0000256" key="16">
    <source>
        <dbReference type="ARBA" id="ARBA00044179"/>
    </source>
</evidence>
<accession>A0A2C5X7J6</accession>
<evidence type="ECO:0000256" key="9">
    <source>
        <dbReference type="ARBA" id="ARBA00022776"/>
    </source>
</evidence>
<keyword evidence="15" id="KW-0137">Centromere</keyword>
<name>A0A2C5X7J6_9PEZI</name>
<evidence type="ECO:0000256" key="11">
    <source>
        <dbReference type="ARBA" id="ARBA00022838"/>
    </source>
</evidence>
<keyword evidence="19" id="KW-1185">Reference proteome</keyword>
<keyword evidence="13" id="KW-0539">Nucleus</keyword>
<evidence type="ECO:0000256" key="3">
    <source>
        <dbReference type="ARBA" id="ARBA00004629"/>
    </source>
</evidence>
<dbReference type="GO" id="GO:0042729">
    <property type="term" value="C:DASH complex"/>
    <property type="evidence" value="ECO:0007669"/>
    <property type="project" value="InterPro"/>
</dbReference>
<evidence type="ECO:0000313" key="18">
    <source>
        <dbReference type="EMBL" id="PHH53927.1"/>
    </source>
</evidence>
<dbReference type="OrthoDB" id="2443965at2759"/>
<dbReference type="GO" id="GO:0005874">
    <property type="term" value="C:microtubule"/>
    <property type="evidence" value="ECO:0007669"/>
    <property type="project" value="UniProtKB-KW"/>
</dbReference>